<dbReference type="EMBL" id="LRDH01000001">
    <property type="protein sequence ID" value="PPV17870.1"/>
    <property type="molecule type" value="Genomic_DNA"/>
</dbReference>
<reference evidence="1 2" key="1">
    <citation type="submission" date="2016-01" db="EMBL/GenBank/DDBJ databases">
        <title>Characterization of the Clostridium difficile lineages that are prevalent in Hong Kong and China.</title>
        <authorList>
            <person name="Kwok J.S.-L."/>
            <person name="Lam W.-Y."/>
            <person name="Ip M."/>
            <person name="Chan T.-F."/>
            <person name="Hawkey P.M."/>
            <person name="Tsui S.K.-W."/>
        </authorList>
    </citation>
    <scope>NUCLEOTIDE SEQUENCE [LARGE SCALE GENOMIC DNA]</scope>
    <source>
        <strain evidence="1 2">300064</strain>
    </source>
</reference>
<dbReference type="PANTHER" id="PTHR48098:SF6">
    <property type="entry name" value="FERRI-BACILLIBACTIN ESTERASE BESA"/>
    <property type="match status" value="1"/>
</dbReference>
<dbReference type="PANTHER" id="PTHR48098">
    <property type="entry name" value="ENTEROCHELIN ESTERASE-RELATED"/>
    <property type="match status" value="1"/>
</dbReference>
<evidence type="ECO:0000313" key="2">
    <source>
        <dbReference type="Proteomes" id="UP000238081"/>
    </source>
</evidence>
<dbReference type="Proteomes" id="UP000238081">
    <property type="component" value="Unassembled WGS sequence"/>
</dbReference>
<dbReference type="Gene3D" id="3.40.50.1820">
    <property type="entry name" value="alpha/beta hydrolase"/>
    <property type="match status" value="1"/>
</dbReference>
<protein>
    <submittedName>
        <fullName evidence="1">Carbohydrate esterase</fullName>
    </submittedName>
</protein>
<name>A0A0A6PS63_CLOBU</name>
<dbReference type="SUPFAM" id="SSF53474">
    <property type="entry name" value="alpha/beta-Hydrolases"/>
    <property type="match status" value="1"/>
</dbReference>
<proteinExistence type="predicted"/>
<gene>
    <name evidence="1" type="ORF">AWN73_00205</name>
</gene>
<evidence type="ECO:0000313" key="1">
    <source>
        <dbReference type="EMBL" id="PPV17870.1"/>
    </source>
</evidence>
<dbReference type="AlphaFoldDB" id="A0A0A6PS63"/>
<dbReference type="InterPro" id="IPR050583">
    <property type="entry name" value="Mycobacterial_A85_antigen"/>
</dbReference>
<dbReference type="RefSeq" id="WP_043661916.1">
    <property type="nucleotide sequence ID" value="NZ_JBNONY010000001.1"/>
</dbReference>
<accession>A0A0A6PS63</accession>
<comment type="caution">
    <text evidence="1">The sequence shown here is derived from an EMBL/GenBank/DDBJ whole genome shotgun (WGS) entry which is preliminary data.</text>
</comment>
<dbReference type="Pfam" id="PF00756">
    <property type="entry name" value="Esterase"/>
    <property type="match status" value="1"/>
</dbReference>
<dbReference type="InterPro" id="IPR000801">
    <property type="entry name" value="Esterase-like"/>
</dbReference>
<sequence>MYNIENFELEINTLHRKRIIRVYLPSDYSTSINKRYKVIYMHDGHNLFYKETSAFGGIWDIQSAMNKWESEGRDGIIVVGIDCNQNGGRFDEYSPWINENLTEMLPTRNINTAGGEGELYIDFIVKFLKPYIDKKYRTLPDRNNTFIAGSSMGAFISLYAGYKYNDVFSGIGAFSTAAWFKKDSLIEFLKENFKEGTKVYLDIGTKETSDDNNKDFNNIYLNDTKEIANLFLNLGQDKKDLFLFIDEGANHSEESWKRRFPMFLDYMFQ</sequence>
<organism evidence="1 2">
    <name type="scientific">Clostridium butyricum</name>
    <dbReference type="NCBI Taxonomy" id="1492"/>
    <lineage>
        <taxon>Bacteria</taxon>
        <taxon>Bacillati</taxon>
        <taxon>Bacillota</taxon>
        <taxon>Clostridia</taxon>
        <taxon>Eubacteriales</taxon>
        <taxon>Clostridiaceae</taxon>
        <taxon>Clostridium</taxon>
    </lineage>
</organism>
<dbReference type="InterPro" id="IPR029058">
    <property type="entry name" value="AB_hydrolase_fold"/>
</dbReference>